<sequence>MGIEDNQEQFAEAFLAEKKAKYQAQLKKIINVELTPGNIGTFLGKSLSDLSSLADEASHDYASVKIVPGENQTAIEDEAFKFFQLNAIPELLDTIEEKRKTLDIVNKHIASSLIKVPTVHTPPDLREDPESEGDGEMKPREDCDRLKLVLYILIHDFKLDLAEAILTSGVNTPEMRRKESYITVDVPELNRILEVCDEVGNRTFVYNRKKVFEFSETADSLRAMKKHEKRAWLRQNPGSGISFVEGQHWRDHVAVYLSEEGEPLLVEQKASDDQKIPFKEADIESLSSVARGENDQYRNFWTDEKFGKHWGSLNAIADKLVIDRRALERAIRGIAILPMENRLSDAVGNVISKAYCLEEVAALLVVRELMQHTQEMREKQIAVRKDNPATQDIAGFGRDPDGNHLGSVKRIANKLGIHPQALNRAINEIDESHILKKKKLRSSAGHAISNAYCLEELREHPVVQKLINRAQERRSKPSVARKDNPATQDIAGFWKDPEDGRHFGSLNRIAEKLGISRRTLTKIIKRELGLFIGIDMLRDEGGKFISKVYCLEEVAALASVQENQNDF</sequence>
<organism evidence="2 3">
    <name type="scientific">Candidatus Jacksonbacteria bacterium RIFCSPLOWO2_02_FULL_44_20</name>
    <dbReference type="NCBI Taxonomy" id="1798460"/>
    <lineage>
        <taxon>Bacteria</taxon>
        <taxon>Candidatus Jacksoniibacteriota</taxon>
    </lineage>
</organism>
<evidence type="ECO:0000256" key="1">
    <source>
        <dbReference type="SAM" id="MobiDB-lite"/>
    </source>
</evidence>
<dbReference type="EMBL" id="MHJU01000014">
    <property type="protein sequence ID" value="OGY73277.1"/>
    <property type="molecule type" value="Genomic_DNA"/>
</dbReference>
<gene>
    <name evidence="2" type="ORF">A3H61_00900</name>
</gene>
<evidence type="ECO:0000313" key="2">
    <source>
        <dbReference type="EMBL" id="OGY73277.1"/>
    </source>
</evidence>
<accession>A0A1G2AB55</accession>
<reference evidence="2 3" key="1">
    <citation type="journal article" date="2016" name="Nat. Commun.">
        <title>Thousands of microbial genomes shed light on interconnected biogeochemical processes in an aquifer system.</title>
        <authorList>
            <person name="Anantharaman K."/>
            <person name="Brown C.T."/>
            <person name="Hug L.A."/>
            <person name="Sharon I."/>
            <person name="Castelle C.J."/>
            <person name="Probst A.J."/>
            <person name="Thomas B.C."/>
            <person name="Singh A."/>
            <person name="Wilkins M.J."/>
            <person name="Karaoz U."/>
            <person name="Brodie E.L."/>
            <person name="Williams K.H."/>
            <person name="Hubbard S.S."/>
            <person name="Banfield J.F."/>
        </authorList>
    </citation>
    <scope>NUCLEOTIDE SEQUENCE [LARGE SCALE GENOMIC DNA]</scope>
</reference>
<dbReference type="AlphaFoldDB" id="A0A1G2AB55"/>
<proteinExistence type="predicted"/>
<dbReference type="Proteomes" id="UP000178315">
    <property type="component" value="Unassembled WGS sequence"/>
</dbReference>
<comment type="caution">
    <text evidence="2">The sequence shown here is derived from an EMBL/GenBank/DDBJ whole genome shotgun (WGS) entry which is preliminary data.</text>
</comment>
<name>A0A1G2AB55_9BACT</name>
<evidence type="ECO:0000313" key="3">
    <source>
        <dbReference type="Proteomes" id="UP000178315"/>
    </source>
</evidence>
<protein>
    <submittedName>
        <fullName evidence="2">Uncharacterized protein</fullName>
    </submittedName>
</protein>
<feature type="region of interest" description="Disordered" evidence="1">
    <location>
        <begin position="120"/>
        <end position="139"/>
    </location>
</feature>